<dbReference type="PANTHER" id="PTHR43434:SF24">
    <property type="entry name" value="HYDROLASE-RELATED"/>
    <property type="match status" value="1"/>
</dbReference>
<organism evidence="1 2">
    <name type="scientific">Pseudochrobactrum asaccharolyticum</name>
    <dbReference type="NCBI Taxonomy" id="354351"/>
    <lineage>
        <taxon>Bacteria</taxon>
        <taxon>Pseudomonadati</taxon>
        <taxon>Pseudomonadota</taxon>
        <taxon>Alphaproteobacteria</taxon>
        <taxon>Hyphomicrobiales</taxon>
        <taxon>Brucellaceae</taxon>
        <taxon>Pseudochrobactrum</taxon>
    </lineage>
</organism>
<comment type="caution">
    <text evidence="1">The sequence shown here is derived from an EMBL/GenBank/DDBJ whole genome shotgun (WGS) entry which is preliminary data.</text>
</comment>
<dbReference type="InterPro" id="IPR023198">
    <property type="entry name" value="PGP-like_dom2"/>
</dbReference>
<gene>
    <name evidence="1" type="ORF">DFR47_104465</name>
</gene>
<dbReference type="InterPro" id="IPR036412">
    <property type="entry name" value="HAD-like_sf"/>
</dbReference>
<protein>
    <submittedName>
        <fullName evidence="1">Phosphoglycolate phosphatase</fullName>
    </submittedName>
</protein>
<dbReference type="GO" id="GO:0006281">
    <property type="term" value="P:DNA repair"/>
    <property type="evidence" value="ECO:0007669"/>
    <property type="project" value="TreeGrafter"/>
</dbReference>
<proteinExistence type="predicted"/>
<dbReference type="OrthoDB" id="9782449at2"/>
<dbReference type="AlphaFoldDB" id="A0A366DYC4"/>
<dbReference type="Gene3D" id="1.10.150.240">
    <property type="entry name" value="Putative phosphatase, domain 2"/>
    <property type="match status" value="1"/>
</dbReference>
<dbReference type="GO" id="GO:0008967">
    <property type="term" value="F:phosphoglycolate phosphatase activity"/>
    <property type="evidence" value="ECO:0007669"/>
    <property type="project" value="TreeGrafter"/>
</dbReference>
<dbReference type="PANTHER" id="PTHR43434">
    <property type="entry name" value="PHOSPHOGLYCOLATE PHOSPHATASE"/>
    <property type="match status" value="1"/>
</dbReference>
<dbReference type="SUPFAM" id="SSF56784">
    <property type="entry name" value="HAD-like"/>
    <property type="match status" value="1"/>
</dbReference>
<dbReference type="InterPro" id="IPR041492">
    <property type="entry name" value="HAD_2"/>
</dbReference>
<dbReference type="SFLD" id="SFLDS00003">
    <property type="entry name" value="Haloacid_Dehalogenase"/>
    <property type="match status" value="1"/>
</dbReference>
<dbReference type="InterPro" id="IPR006439">
    <property type="entry name" value="HAD-SF_hydro_IA"/>
</dbReference>
<sequence>MKLVLFDCDGTLVNSGGVIHRCMAETFANAGLRIPELNETQEIIGLTLNLAISQVSGIPMGAEVDHLTEQYKLQFRKIRLEADFDEPLYDGIADLIDGLAQQDDILLGMVTGKSRRGVVSVMERHGFEPHFLVSRCADDCPSKPHPAMVLECCHETGCDVSQTFVIGDTTYDMMMAGSAGATAIGVNWGYHKPERLSEAGASAILHHPSDLLVQLAR</sequence>
<dbReference type="Gene3D" id="3.40.50.1000">
    <property type="entry name" value="HAD superfamily/HAD-like"/>
    <property type="match status" value="1"/>
</dbReference>
<keyword evidence="2" id="KW-1185">Reference proteome</keyword>
<accession>A0A366DYC4</accession>
<dbReference type="GO" id="GO:0005829">
    <property type="term" value="C:cytosol"/>
    <property type="evidence" value="ECO:0007669"/>
    <property type="project" value="TreeGrafter"/>
</dbReference>
<reference evidence="1 2" key="1">
    <citation type="submission" date="2018-06" db="EMBL/GenBank/DDBJ databases">
        <title>Genomic Encyclopedia of Type Strains, Phase IV (KMG-IV): sequencing the most valuable type-strain genomes for metagenomic binning, comparative biology and taxonomic classification.</title>
        <authorList>
            <person name="Goeker M."/>
        </authorList>
    </citation>
    <scope>NUCLEOTIDE SEQUENCE [LARGE SCALE GENOMIC DNA]</scope>
    <source>
        <strain evidence="1 2">DSM 25619</strain>
    </source>
</reference>
<name>A0A366DYC4_9HYPH</name>
<dbReference type="Pfam" id="PF13419">
    <property type="entry name" value="HAD_2"/>
    <property type="match status" value="1"/>
</dbReference>
<dbReference type="RefSeq" id="WP_113944925.1">
    <property type="nucleotide sequence ID" value="NZ_JBHEEG010000001.1"/>
</dbReference>
<dbReference type="EMBL" id="QNRH01000004">
    <property type="protein sequence ID" value="RBO95096.1"/>
    <property type="molecule type" value="Genomic_DNA"/>
</dbReference>
<evidence type="ECO:0000313" key="2">
    <source>
        <dbReference type="Proteomes" id="UP000252893"/>
    </source>
</evidence>
<dbReference type="NCBIfam" id="TIGR01549">
    <property type="entry name" value="HAD-SF-IA-v1"/>
    <property type="match status" value="1"/>
</dbReference>
<evidence type="ECO:0000313" key="1">
    <source>
        <dbReference type="EMBL" id="RBO95096.1"/>
    </source>
</evidence>
<dbReference type="InterPro" id="IPR050155">
    <property type="entry name" value="HAD-like_hydrolase_sf"/>
</dbReference>
<dbReference type="Proteomes" id="UP000252893">
    <property type="component" value="Unassembled WGS sequence"/>
</dbReference>
<dbReference type="SFLD" id="SFLDG01129">
    <property type="entry name" value="C1.5:_HAD__Beta-PGM__Phosphata"/>
    <property type="match status" value="1"/>
</dbReference>
<dbReference type="InterPro" id="IPR023214">
    <property type="entry name" value="HAD_sf"/>
</dbReference>